<evidence type="ECO:0000256" key="2">
    <source>
        <dbReference type="ARBA" id="ARBA00022490"/>
    </source>
</evidence>
<dbReference type="Pfam" id="PF02899">
    <property type="entry name" value="Phage_int_SAM_1"/>
    <property type="match status" value="1"/>
</dbReference>
<dbReference type="GO" id="GO:0009037">
    <property type="term" value="F:tyrosine-based site-specific recombinase activity"/>
    <property type="evidence" value="ECO:0007669"/>
    <property type="project" value="UniProtKB-UniRule"/>
</dbReference>
<protein>
    <recommendedName>
        <fullName evidence="9">Tyrosine recombinase XerC</fullName>
    </recommendedName>
</protein>
<keyword evidence="3 9" id="KW-0132">Cell division</keyword>
<evidence type="ECO:0000259" key="10">
    <source>
        <dbReference type="PROSITE" id="PS51898"/>
    </source>
</evidence>
<dbReference type="InterPro" id="IPR011010">
    <property type="entry name" value="DNA_brk_join_enz"/>
</dbReference>
<evidence type="ECO:0000256" key="9">
    <source>
        <dbReference type="HAMAP-Rule" id="MF_01808"/>
    </source>
</evidence>
<dbReference type="PANTHER" id="PTHR30349:SF77">
    <property type="entry name" value="TYROSINE RECOMBINASE XERC"/>
    <property type="match status" value="1"/>
</dbReference>
<dbReference type="CDD" id="cd00798">
    <property type="entry name" value="INT_XerDC_C"/>
    <property type="match status" value="1"/>
</dbReference>
<dbReference type="InterPro" id="IPR044068">
    <property type="entry name" value="CB"/>
</dbReference>
<dbReference type="PROSITE" id="PS51898">
    <property type="entry name" value="TYR_RECOMBINASE"/>
    <property type="match status" value="1"/>
</dbReference>
<comment type="function">
    <text evidence="9">Site-specific tyrosine recombinase, which acts by catalyzing the cutting and rejoining of the recombining DNA molecules. The XerC-XerD complex is essential to convert dimers of the bacterial chromosome into monomers to permit their segregation at cell division. It also contributes to the segregational stability of plasmids.</text>
</comment>
<dbReference type="SUPFAM" id="SSF56349">
    <property type="entry name" value="DNA breaking-rejoining enzymes"/>
    <property type="match status" value="1"/>
</dbReference>
<dbReference type="InterPro" id="IPR010998">
    <property type="entry name" value="Integrase_recombinase_N"/>
</dbReference>
<dbReference type="PROSITE" id="PS51900">
    <property type="entry name" value="CB"/>
    <property type="match status" value="1"/>
</dbReference>
<evidence type="ECO:0000256" key="4">
    <source>
        <dbReference type="ARBA" id="ARBA00022829"/>
    </source>
</evidence>
<comment type="subcellular location">
    <subcellularLocation>
        <location evidence="1 9">Cytoplasm</location>
    </subcellularLocation>
</comment>
<feature type="active site" description="O-(3'-phospho-DNA)-tyrosine intermediate" evidence="9">
    <location>
        <position position="295"/>
    </location>
</feature>
<feature type="active site" evidence="9">
    <location>
        <position position="166"/>
    </location>
</feature>
<dbReference type="InterPro" id="IPR002104">
    <property type="entry name" value="Integrase_catalytic"/>
</dbReference>
<dbReference type="SUPFAM" id="SSF47823">
    <property type="entry name" value="lambda integrase-like, N-terminal domain"/>
    <property type="match status" value="1"/>
</dbReference>
<comment type="subunit">
    <text evidence="9">Forms a cyclic heterotetrameric complex composed of two molecules of XerC and two molecules of XerD.</text>
</comment>
<feature type="active site" evidence="9">
    <location>
        <position position="190"/>
    </location>
</feature>
<dbReference type="Pfam" id="PF00589">
    <property type="entry name" value="Phage_integrase"/>
    <property type="match status" value="1"/>
</dbReference>
<dbReference type="GO" id="GO:0051301">
    <property type="term" value="P:cell division"/>
    <property type="evidence" value="ECO:0007669"/>
    <property type="project" value="UniProtKB-KW"/>
</dbReference>
<name>A0A841FBY2_9ACTN</name>
<dbReference type="GO" id="GO:0003677">
    <property type="term" value="F:DNA binding"/>
    <property type="evidence" value="ECO:0007669"/>
    <property type="project" value="UniProtKB-UniRule"/>
</dbReference>
<evidence type="ECO:0000313" key="12">
    <source>
        <dbReference type="EMBL" id="MBB6032503.1"/>
    </source>
</evidence>
<dbReference type="EMBL" id="JACHGT010000001">
    <property type="protein sequence ID" value="MBB6032503.1"/>
    <property type="molecule type" value="Genomic_DNA"/>
</dbReference>
<feature type="active site" evidence="9">
    <location>
        <position position="260"/>
    </location>
</feature>
<feature type="domain" description="Tyr recombinase" evidence="10">
    <location>
        <begin position="125"/>
        <end position="308"/>
    </location>
</feature>
<evidence type="ECO:0000313" key="13">
    <source>
        <dbReference type="Proteomes" id="UP000548476"/>
    </source>
</evidence>
<keyword evidence="7 9" id="KW-0233">DNA recombination</keyword>
<reference evidence="12 13" key="1">
    <citation type="submission" date="2020-08" db="EMBL/GenBank/DDBJ databases">
        <title>Genomic Encyclopedia of Type Strains, Phase IV (KMG-IV): sequencing the most valuable type-strain genomes for metagenomic binning, comparative biology and taxonomic classification.</title>
        <authorList>
            <person name="Goeker M."/>
        </authorList>
    </citation>
    <scope>NUCLEOTIDE SEQUENCE [LARGE SCALE GENOMIC DNA]</scope>
    <source>
        <strain evidence="12 13">YIM 65646</strain>
    </source>
</reference>
<gene>
    <name evidence="9" type="primary">xerC</name>
    <name evidence="12" type="ORF">HNR73_000345</name>
</gene>
<comment type="similarity">
    <text evidence="9">Belongs to the 'phage' integrase family. XerC subfamily.</text>
</comment>
<dbReference type="AlphaFoldDB" id="A0A841FBY2"/>
<keyword evidence="4 9" id="KW-0159">Chromosome partition</keyword>
<sequence>MSARRRVDLQQAREKLPNAMREAVAGFAAHLADVRRRSEHTVRAYTGDIVSLLDHAFRAGARGVGDLDLEMLRGWLAQLRRAGVARATVARRAAAARTFTSWAQRTGLAEEDAGIRLGVPRVRRTAPTVLRTEQATDLVETPVTDESALGLRDRAVLELLYASGIRVSELCGLNIADIDAGRRLLRVIGKGDKERKVPYGVPAQDALDDYLAAGRLHLRGDADEPALFLGARGGRLHPTIVRRIVRGAALAAGLAHTTPHGVRHSTATHMLEGGADLRSVQELLGHATISTTQIYTHVSAERLREAFTQAHPRA</sequence>
<evidence type="ECO:0000256" key="8">
    <source>
        <dbReference type="ARBA" id="ARBA00023306"/>
    </source>
</evidence>
<dbReference type="InterPro" id="IPR004107">
    <property type="entry name" value="Integrase_SAM-like_N"/>
</dbReference>
<evidence type="ECO:0000256" key="6">
    <source>
        <dbReference type="ARBA" id="ARBA00023125"/>
    </source>
</evidence>
<proteinExistence type="inferred from homology"/>
<dbReference type="InterPro" id="IPR023009">
    <property type="entry name" value="Tyrosine_recombinase_XerC/XerD"/>
</dbReference>
<dbReference type="InterPro" id="IPR013762">
    <property type="entry name" value="Integrase-like_cat_sf"/>
</dbReference>
<evidence type="ECO:0000256" key="3">
    <source>
        <dbReference type="ARBA" id="ARBA00022618"/>
    </source>
</evidence>
<dbReference type="InterPro" id="IPR050090">
    <property type="entry name" value="Tyrosine_recombinase_XerCD"/>
</dbReference>
<dbReference type="Proteomes" id="UP000548476">
    <property type="component" value="Unassembled WGS sequence"/>
</dbReference>
<keyword evidence="6 9" id="KW-0238">DNA-binding</keyword>
<comment type="caution">
    <text evidence="12">The sequence shown here is derived from an EMBL/GenBank/DDBJ whole genome shotgun (WGS) entry which is preliminary data.</text>
</comment>
<keyword evidence="13" id="KW-1185">Reference proteome</keyword>
<feature type="active site" evidence="9">
    <location>
        <position position="286"/>
    </location>
</feature>
<dbReference type="PANTHER" id="PTHR30349">
    <property type="entry name" value="PHAGE INTEGRASE-RELATED"/>
    <property type="match status" value="1"/>
</dbReference>
<dbReference type="HAMAP" id="MF_01808">
    <property type="entry name" value="Recomb_XerC_XerD"/>
    <property type="match status" value="1"/>
</dbReference>
<dbReference type="GO" id="GO:0005737">
    <property type="term" value="C:cytoplasm"/>
    <property type="evidence" value="ECO:0007669"/>
    <property type="project" value="UniProtKB-SubCell"/>
</dbReference>
<keyword evidence="2 9" id="KW-0963">Cytoplasm</keyword>
<evidence type="ECO:0000259" key="11">
    <source>
        <dbReference type="PROSITE" id="PS51900"/>
    </source>
</evidence>
<organism evidence="12 13">
    <name type="scientific">Phytomonospora endophytica</name>
    <dbReference type="NCBI Taxonomy" id="714109"/>
    <lineage>
        <taxon>Bacteria</taxon>
        <taxon>Bacillati</taxon>
        <taxon>Actinomycetota</taxon>
        <taxon>Actinomycetes</taxon>
        <taxon>Micromonosporales</taxon>
        <taxon>Micromonosporaceae</taxon>
        <taxon>Phytomonospora</taxon>
    </lineage>
</organism>
<evidence type="ECO:0000256" key="5">
    <source>
        <dbReference type="ARBA" id="ARBA00022908"/>
    </source>
</evidence>
<keyword evidence="8 9" id="KW-0131">Cell cycle</keyword>
<accession>A0A841FBY2</accession>
<feature type="domain" description="Core-binding (CB)" evidence="11">
    <location>
        <begin position="18"/>
        <end position="104"/>
    </location>
</feature>
<evidence type="ECO:0000256" key="1">
    <source>
        <dbReference type="ARBA" id="ARBA00004496"/>
    </source>
</evidence>
<dbReference type="Gene3D" id="1.10.443.10">
    <property type="entry name" value="Intergrase catalytic core"/>
    <property type="match status" value="1"/>
</dbReference>
<feature type="active site" evidence="9">
    <location>
        <position position="263"/>
    </location>
</feature>
<evidence type="ECO:0000256" key="7">
    <source>
        <dbReference type="ARBA" id="ARBA00023172"/>
    </source>
</evidence>
<keyword evidence="5 9" id="KW-0229">DNA integration</keyword>
<dbReference type="GO" id="GO:0007059">
    <property type="term" value="P:chromosome segregation"/>
    <property type="evidence" value="ECO:0007669"/>
    <property type="project" value="UniProtKB-UniRule"/>
</dbReference>
<dbReference type="GO" id="GO:0006313">
    <property type="term" value="P:DNA transposition"/>
    <property type="evidence" value="ECO:0007669"/>
    <property type="project" value="UniProtKB-UniRule"/>
</dbReference>
<dbReference type="Gene3D" id="1.10.150.130">
    <property type="match status" value="1"/>
</dbReference>